<sequence length="73" mass="7667">MKELVHLEVSGMSCQHCVKAVEDSVGALAGVEKVDVSLEQNAVDVTYDSANVDVAQIASAIEDQGYEVAALSE</sequence>
<dbReference type="RefSeq" id="WP_377275752.1">
    <property type="nucleotide sequence ID" value="NZ_JBHSGL010000002.1"/>
</dbReference>
<dbReference type="EMBL" id="JBHSGL010000002">
    <property type="protein sequence ID" value="MFC4711339.1"/>
    <property type="molecule type" value="Genomic_DNA"/>
</dbReference>
<evidence type="ECO:0000256" key="3">
    <source>
        <dbReference type="ARBA" id="ARBA00022490"/>
    </source>
</evidence>
<dbReference type="CDD" id="cd00371">
    <property type="entry name" value="HMA"/>
    <property type="match status" value="1"/>
</dbReference>
<evidence type="ECO:0000256" key="4">
    <source>
        <dbReference type="ARBA" id="ARBA00022723"/>
    </source>
</evidence>
<protein>
    <recommendedName>
        <fullName evidence="2">Copper chaperone CopZ</fullName>
    </recommendedName>
</protein>
<dbReference type="PROSITE" id="PS01047">
    <property type="entry name" value="HMA_1"/>
    <property type="match status" value="1"/>
</dbReference>
<dbReference type="InterPro" id="IPR006121">
    <property type="entry name" value="HMA_dom"/>
</dbReference>
<accession>A0ABV9M8N2</accession>
<comment type="caution">
    <text evidence="8">The sequence shown here is derived from an EMBL/GenBank/DDBJ whole genome shotgun (WGS) entry which is preliminary data.</text>
</comment>
<evidence type="ECO:0000256" key="2">
    <source>
        <dbReference type="ARBA" id="ARBA00015313"/>
    </source>
</evidence>
<keyword evidence="4" id="KW-0479">Metal-binding</keyword>
<keyword evidence="9" id="KW-1185">Reference proteome</keyword>
<dbReference type="Gene3D" id="3.30.70.100">
    <property type="match status" value="1"/>
</dbReference>
<evidence type="ECO:0000256" key="6">
    <source>
        <dbReference type="ARBA" id="ARBA00023186"/>
    </source>
</evidence>
<evidence type="ECO:0000256" key="5">
    <source>
        <dbReference type="ARBA" id="ARBA00023008"/>
    </source>
</evidence>
<gene>
    <name evidence="8" type="primary">copZ</name>
    <name evidence="8" type="ORF">ACFO5U_00630</name>
</gene>
<keyword evidence="6" id="KW-0143">Chaperone</keyword>
<name>A0ABV9M8N2_9BACL</name>
<keyword evidence="3" id="KW-0963">Cytoplasm</keyword>
<dbReference type="InterPro" id="IPR017969">
    <property type="entry name" value="Heavy-metal-associated_CS"/>
</dbReference>
<dbReference type="Pfam" id="PF00403">
    <property type="entry name" value="HMA"/>
    <property type="match status" value="1"/>
</dbReference>
<feature type="domain" description="HMA" evidence="7">
    <location>
        <begin position="3"/>
        <end position="69"/>
    </location>
</feature>
<evidence type="ECO:0000256" key="1">
    <source>
        <dbReference type="ARBA" id="ARBA00004496"/>
    </source>
</evidence>
<comment type="subcellular location">
    <subcellularLocation>
        <location evidence="1">Cytoplasm</location>
    </subcellularLocation>
</comment>
<dbReference type="PANTHER" id="PTHR46594">
    <property type="entry name" value="P-TYPE CATION-TRANSPORTING ATPASE"/>
    <property type="match status" value="1"/>
</dbReference>
<proteinExistence type="predicted"/>
<evidence type="ECO:0000313" key="9">
    <source>
        <dbReference type="Proteomes" id="UP001595932"/>
    </source>
</evidence>
<evidence type="ECO:0000313" key="8">
    <source>
        <dbReference type="EMBL" id="MFC4711339.1"/>
    </source>
</evidence>
<reference evidence="9" key="1">
    <citation type="journal article" date="2019" name="Int. J. Syst. Evol. Microbiol.">
        <title>The Global Catalogue of Microorganisms (GCM) 10K type strain sequencing project: providing services to taxonomists for standard genome sequencing and annotation.</title>
        <authorList>
            <consortium name="The Broad Institute Genomics Platform"/>
            <consortium name="The Broad Institute Genome Sequencing Center for Infectious Disease"/>
            <person name="Wu L."/>
            <person name="Ma J."/>
        </authorList>
    </citation>
    <scope>NUCLEOTIDE SEQUENCE [LARGE SCALE GENOMIC DNA]</scope>
    <source>
        <strain evidence="9">CGMCC 1.12151</strain>
    </source>
</reference>
<keyword evidence="5" id="KW-0186">Copper</keyword>
<dbReference type="NCBIfam" id="TIGR00003">
    <property type="entry name" value="copper ion binding protein"/>
    <property type="match status" value="1"/>
</dbReference>
<dbReference type="PRINTS" id="PR00946">
    <property type="entry name" value="HGSCAVENGER"/>
</dbReference>
<organism evidence="8 9">
    <name type="scientific">Planococcus dechangensis</name>
    <dbReference type="NCBI Taxonomy" id="1176255"/>
    <lineage>
        <taxon>Bacteria</taxon>
        <taxon>Bacillati</taxon>
        <taxon>Bacillota</taxon>
        <taxon>Bacilli</taxon>
        <taxon>Bacillales</taxon>
        <taxon>Caryophanaceae</taxon>
        <taxon>Planococcus</taxon>
    </lineage>
</organism>
<dbReference type="InterPro" id="IPR049740">
    <property type="entry name" value="CopZ"/>
</dbReference>
<dbReference type="InterPro" id="IPR036163">
    <property type="entry name" value="HMA_dom_sf"/>
</dbReference>
<evidence type="ECO:0000259" key="7">
    <source>
        <dbReference type="PROSITE" id="PS50846"/>
    </source>
</evidence>
<dbReference type="SUPFAM" id="SSF55008">
    <property type="entry name" value="HMA, heavy metal-associated domain"/>
    <property type="match status" value="1"/>
</dbReference>
<dbReference type="InterPro" id="IPR006122">
    <property type="entry name" value="HMA_Cu_ion-bd"/>
</dbReference>
<dbReference type="NCBIfam" id="NF033795">
    <property type="entry name" value="chaper_CopZ_Bs"/>
    <property type="match status" value="1"/>
</dbReference>
<dbReference type="InterPro" id="IPR001802">
    <property type="entry name" value="MerP/CopZ"/>
</dbReference>
<dbReference type="PROSITE" id="PS50846">
    <property type="entry name" value="HMA_2"/>
    <property type="match status" value="1"/>
</dbReference>
<dbReference type="Proteomes" id="UP001595932">
    <property type="component" value="Unassembled WGS sequence"/>
</dbReference>
<dbReference type="PANTHER" id="PTHR46594:SF4">
    <property type="entry name" value="P-TYPE CATION-TRANSPORTING ATPASE"/>
    <property type="match status" value="1"/>
</dbReference>